<dbReference type="Proteomes" id="UP000799302">
    <property type="component" value="Unassembled WGS sequence"/>
</dbReference>
<evidence type="ECO:0000256" key="1">
    <source>
        <dbReference type="SAM" id="SignalP"/>
    </source>
</evidence>
<keyword evidence="3" id="KW-1185">Reference proteome</keyword>
<name>A0A6A6UPU0_9PEZI</name>
<proteinExistence type="predicted"/>
<evidence type="ECO:0000313" key="2">
    <source>
        <dbReference type="EMBL" id="KAF2673463.1"/>
    </source>
</evidence>
<reference evidence="2" key="1">
    <citation type="journal article" date="2020" name="Stud. Mycol.">
        <title>101 Dothideomycetes genomes: a test case for predicting lifestyles and emergence of pathogens.</title>
        <authorList>
            <person name="Haridas S."/>
            <person name="Albert R."/>
            <person name="Binder M."/>
            <person name="Bloem J."/>
            <person name="Labutti K."/>
            <person name="Salamov A."/>
            <person name="Andreopoulos B."/>
            <person name="Baker S."/>
            <person name="Barry K."/>
            <person name="Bills G."/>
            <person name="Bluhm B."/>
            <person name="Cannon C."/>
            <person name="Castanera R."/>
            <person name="Culley D."/>
            <person name="Daum C."/>
            <person name="Ezra D."/>
            <person name="Gonzalez J."/>
            <person name="Henrissat B."/>
            <person name="Kuo A."/>
            <person name="Liang C."/>
            <person name="Lipzen A."/>
            <person name="Lutzoni F."/>
            <person name="Magnuson J."/>
            <person name="Mondo S."/>
            <person name="Nolan M."/>
            <person name="Ohm R."/>
            <person name="Pangilinan J."/>
            <person name="Park H.-J."/>
            <person name="Ramirez L."/>
            <person name="Alfaro M."/>
            <person name="Sun H."/>
            <person name="Tritt A."/>
            <person name="Yoshinaga Y."/>
            <person name="Zwiers L.-H."/>
            <person name="Turgeon B."/>
            <person name="Goodwin S."/>
            <person name="Spatafora J."/>
            <person name="Crous P."/>
            <person name="Grigoriev I."/>
        </authorList>
    </citation>
    <scope>NUCLEOTIDE SEQUENCE</scope>
    <source>
        <strain evidence="2">CBS 115976</strain>
    </source>
</reference>
<sequence length="155" mass="17271">MKLSLLALPSLTPLITSTPLPQPNHSTFPGYTDIVAIPPKVPNQGLINGTYPVRMHCTKPVHNSSRGPTLWRDPPMTAYCCDAIRLPGLKFTGDYEGCGVVDRAVYILDSHKAFRECCVAQGRDMANATYQADQQNAYPPLSYMDHLEHLRTWGW</sequence>
<evidence type="ECO:0000313" key="3">
    <source>
        <dbReference type="Proteomes" id="UP000799302"/>
    </source>
</evidence>
<gene>
    <name evidence="2" type="ORF">BT63DRAFT_421610</name>
</gene>
<organism evidence="2 3">
    <name type="scientific">Microthyrium microscopicum</name>
    <dbReference type="NCBI Taxonomy" id="703497"/>
    <lineage>
        <taxon>Eukaryota</taxon>
        <taxon>Fungi</taxon>
        <taxon>Dikarya</taxon>
        <taxon>Ascomycota</taxon>
        <taxon>Pezizomycotina</taxon>
        <taxon>Dothideomycetes</taxon>
        <taxon>Dothideomycetes incertae sedis</taxon>
        <taxon>Microthyriales</taxon>
        <taxon>Microthyriaceae</taxon>
        <taxon>Microthyrium</taxon>
    </lineage>
</organism>
<dbReference type="EMBL" id="MU004231">
    <property type="protein sequence ID" value="KAF2673463.1"/>
    <property type="molecule type" value="Genomic_DNA"/>
</dbReference>
<accession>A0A6A6UPU0</accession>
<feature type="chain" id="PRO_5025497195" evidence="1">
    <location>
        <begin position="18"/>
        <end position="155"/>
    </location>
</feature>
<protein>
    <submittedName>
        <fullName evidence="2">Uncharacterized protein</fullName>
    </submittedName>
</protein>
<keyword evidence="1" id="KW-0732">Signal</keyword>
<dbReference type="AlphaFoldDB" id="A0A6A6UPU0"/>
<feature type="signal peptide" evidence="1">
    <location>
        <begin position="1"/>
        <end position="17"/>
    </location>
</feature>